<accession>Q30YT0</accession>
<dbReference type="EMBL" id="CP000112">
    <property type="protein sequence ID" value="ABB39166.1"/>
    <property type="molecule type" value="Genomic_DNA"/>
</dbReference>
<evidence type="ECO:0000313" key="4">
    <source>
        <dbReference type="Proteomes" id="UP000002710"/>
    </source>
</evidence>
<dbReference type="InterPro" id="IPR012495">
    <property type="entry name" value="TadE-like_dom"/>
</dbReference>
<dbReference type="HOGENOM" id="CLU_1624443_0_0_7"/>
<keyword evidence="1" id="KW-1133">Transmembrane helix</keyword>
<evidence type="ECO:0000256" key="1">
    <source>
        <dbReference type="SAM" id="Phobius"/>
    </source>
</evidence>
<protein>
    <submittedName>
        <fullName evidence="3">TadE family protein</fullName>
    </submittedName>
</protein>
<feature type="domain" description="TadE-like" evidence="2">
    <location>
        <begin position="17"/>
        <end position="59"/>
    </location>
</feature>
<name>Q30YT0_OLEA2</name>
<organism evidence="3 4">
    <name type="scientific">Oleidesulfovibrio alaskensis (strain ATCC BAA-1058 / DSM 17464 / G20)</name>
    <name type="common">Desulfovibrio alaskensis</name>
    <dbReference type="NCBI Taxonomy" id="207559"/>
    <lineage>
        <taxon>Bacteria</taxon>
        <taxon>Pseudomonadati</taxon>
        <taxon>Thermodesulfobacteriota</taxon>
        <taxon>Desulfovibrionia</taxon>
        <taxon>Desulfovibrionales</taxon>
        <taxon>Desulfovibrionaceae</taxon>
        <taxon>Oleidesulfovibrio</taxon>
    </lineage>
</organism>
<evidence type="ECO:0000313" key="3">
    <source>
        <dbReference type="EMBL" id="ABB39166.1"/>
    </source>
</evidence>
<keyword evidence="1" id="KW-0812">Transmembrane</keyword>
<evidence type="ECO:0000259" key="2">
    <source>
        <dbReference type="Pfam" id="PF07811"/>
    </source>
</evidence>
<feature type="transmembrane region" description="Helical" evidence="1">
    <location>
        <begin position="21"/>
        <end position="42"/>
    </location>
</feature>
<dbReference type="eggNOG" id="COG4961">
    <property type="taxonomic scope" value="Bacteria"/>
</dbReference>
<dbReference type="Proteomes" id="UP000002710">
    <property type="component" value="Chromosome"/>
</dbReference>
<proteinExistence type="predicted"/>
<reference evidence="3 4" key="1">
    <citation type="journal article" date="2011" name="J. Bacteriol.">
        <title>Complete genome sequence and updated annotation of Desulfovibrio alaskensis G20.</title>
        <authorList>
            <person name="Hauser L.J."/>
            <person name="Land M.L."/>
            <person name="Brown S.D."/>
            <person name="Larimer F."/>
            <person name="Keller K.L."/>
            <person name="Rapp-Giles B.J."/>
            <person name="Price M.N."/>
            <person name="Lin M."/>
            <person name="Bruce D.C."/>
            <person name="Detter J.C."/>
            <person name="Tapia R."/>
            <person name="Han C.S."/>
            <person name="Goodwin L.A."/>
            <person name="Cheng J.F."/>
            <person name="Pitluck S."/>
            <person name="Copeland A."/>
            <person name="Lucas S."/>
            <person name="Nolan M."/>
            <person name="Lapidus A.L."/>
            <person name="Palumbo A.V."/>
            <person name="Wall J.D."/>
        </authorList>
    </citation>
    <scope>NUCLEOTIDE SEQUENCE [LARGE SCALE GENOMIC DNA]</scope>
    <source>
        <strain evidence="4">ATCC BAA 1058 / DSM 17464 / G20</strain>
    </source>
</reference>
<dbReference type="Pfam" id="PF07811">
    <property type="entry name" value="TadE"/>
    <property type="match status" value="1"/>
</dbReference>
<dbReference type="RefSeq" id="WP_011368242.1">
    <property type="nucleotide sequence ID" value="NC_007519.1"/>
</dbReference>
<keyword evidence="1" id="KW-0472">Membrane</keyword>
<dbReference type="KEGG" id="dde:Dde_2369"/>
<sequence length="163" mass="17468">MHAFRLVTGRLRHDTSGLSSLELALTLPVLLMMVFGLIEFGYNLFARTTVDKAALIGARYAVTGQGFDDGTRHARIVQEARRLTGVLAGSSPQSVTVTIGSIAAGAGDDALIEGDAGLPCDRVQVRVEYRYTPVTPVVGSLLGPEITVQGIERMINEPWVACR</sequence>
<dbReference type="AlphaFoldDB" id="Q30YT0"/>
<gene>
    <name evidence="3" type="ordered locus">Dde_2369</name>
</gene>
<dbReference type="STRING" id="207559.Dde_2369"/>
<keyword evidence="4" id="KW-1185">Reference proteome</keyword>